<dbReference type="Proteomes" id="UP000838878">
    <property type="component" value="Chromosome 2"/>
</dbReference>
<name>A0A8J9YBE6_9NEOP</name>
<sequence>MLFDHCFPSVFLALCPNSPRNSVPTYYLYNIVWPDPFLLTFCTAPTIRASNIKDALEEHLKDISHNEESESIKLDKEKAEKDQPLDSLVKDIHSNHYSKANDDTKYLKKDQETKGIQEGHQKQGFQNSYHKDESSNKSTFFDDFNDEGDQAGYNSKLNKHDNNGERSYEGSHNNGQEYLRNNFQGGGSNKYGDIGNKHANYQDYGKKYYVDNSENYNKYRNGHGSYDRGKIHDRHHYQAPPVHQDFDWQDWNHRRDWERPGWDRSRGWETDYGGPGYYDDHGIRHDGGYGYGPNHGYGYRYGESRAEPVAEVPVNTPVVAQRKQTITIYEDPRYSSSEKGQMRREQGDYIELDFQPSSHRYASYDDTYYSLPSREKSAESSKINKLVYNYRRQ</sequence>
<dbReference type="AlphaFoldDB" id="A0A8J9YBE6"/>
<dbReference type="Pfam" id="PF16009">
    <property type="entry name" value="DUF4779"/>
    <property type="match status" value="1"/>
</dbReference>
<feature type="region of interest" description="Disordered" evidence="1">
    <location>
        <begin position="112"/>
        <end position="184"/>
    </location>
</feature>
<reference evidence="2" key="1">
    <citation type="submission" date="2021-12" db="EMBL/GenBank/DDBJ databases">
        <authorList>
            <person name="Martin H S."/>
        </authorList>
    </citation>
    <scope>NUCLEOTIDE SEQUENCE</scope>
</reference>
<gene>
    <name evidence="2" type="ORF">BINO364_LOCUS7671</name>
</gene>
<feature type="compositionally biased region" description="Polar residues" evidence="1">
    <location>
        <begin position="170"/>
        <end position="183"/>
    </location>
</feature>
<evidence type="ECO:0000313" key="2">
    <source>
        <dbReference type="EMBL" id="CAH0721586.1"/>
    </source>
</evidence>
<proteinExistence type="predicted"/>
<feature type="region of interest" description="Disordered" evidence="1">
    <location>
        <begin position="67"/>
        <end position="94"/>
    </location>
</feature>
<dbReference type="EMBL" id="OV170222">
    <property type="protein sequence ID" value="CAH0721586.1"/>
    <property type="molecule type" value="Genomic_DNA"/>
</dbReference>
<protein>
    <submittedName>
        <fullName evidence="2">Uncharacterized protein</fullName>
    </submittedName>
</protein>
<feature type="compositionally biased region" description="Basic and acidic residues" evidence="1">
    <location>
        <begin position="158"/>
        <end position="169"/>
    </location>
</feature>
<keyword evidence="3" id="KW-1185">Reference proteome</keyword>
<accession>A0A8J9YBE6</accession>
<dbReference type="InterPro" id="IPR031959">
    <property type="entry name" value="DUF4779"/>
</dbReference>
<evidence type="ECO:0000313" key="3">
    <source>
        <dbReference type="Proteomes" id="UP000838878"/>
    </source>
</evidence>
<feature type="non-terminal residue" evidence="2">
    <location>
        <position position="393"/>
    </location>
</feature>
<evidence type="ECO:0000256" key="1">
    <source>
        <dbReference type="SAM" id="MobiDB-lite"/>
    </source>
</evidence>
<feature type="compositionally biased region" description="Basic and acidic residues" evidence="1">
    <location>
        <begin position="112"/>
        <end position="121"/>
    </location>
</feature>
<organism evidence="2 3">
    <name type="scientific">Brenthis ino</name>
    <name type="common">lesser marbled fritillary</name>
    <dbReference type="NCBI Taxonomy" id="405034"/>
    <lineage>
        <taxon>Eukaryota</taxon>
        <taxon>Metazoa</taxon>
        <taxon>Ecdysozoa</taxon>
        <taxon>Arthropoda</taxon>
        <taxon>Hexapoda</taxon>
        <taxon>Insecta</taxon>
        <taxon>Pterygota</taxon>
        <taxon>Neoptera</taxon>
        <taxon>Endopterygota</taxon>
        <taxon>Lepidoptera</taxon>
        <taxon>Glossata</taxon>
        <taxon>Ditrysia</taxon>
        <taxon>Papilionoidea</taxon>
        <taxon>Nymphalidae</taxon>
        <taxon>Heliconiinae</taxon>
        <taxon>Argynnini</taxon>
        <taxon>Brenthis</taxon>
    </lineage>
</organism>
<dbReference type="OrthoDB" id="6620482at2759"/>